<dbReference type="InterPro" id="IPR007867">
    <property type="entry name" value="GMC_OxRtase_C"/>
</dbReference>
<dbReference type="PANTHER" id="PTHR42784">
    <property type="entry name" value="PYRANOSE 2-OXIDASE"/>
    <property type="match status" value="1"/>
</dbReference>
<evidence type="ECO:0000259" key="6">
    <source>
        <dbReference type="Pfam" id="PF05199"/>
    </source>
</evidence>
<accession>A0A8H2XS76</accession>
<dbReference type="AlphaFoldDB" id="A0A8H2XS76"/>
<feature type="domain" description="Glucose-methanol-choline oxidoreductase C-terminal" evidence="6">
    <location>
        <begin position="52"/>
        <end position="92"/>
    </location>
</feature>
<reference evidence="7" key="1">
    <citation type="submission" date="2021-01" db="EMBL/GenBank/DDBJ databases">
        <authorList>
            <person name="Kaushik A."/>
        </authorList>
    </citation>
    <scope>NUCLEOTIDE SEQUENCE</scope>
    <source>
        <strain evidence="7">AG2-2IIIB</strain>
    </source>
</reference>
<dbReference type="GO" id="GO:0016614">
    <property type="term" value="F:oxidoreductase activity, acting on CH-OH group of donors"/>
    <property type="evidence" value="ECO:0007669"/>
    <property type="project" value="InterPro"/>
</dbReference>
<evidence type="ECO:0000313" key="8">
    <source>
        <dbReference type="Proteomes" id="UP000663843"/>
    </source>
</evidence>
<protein>
    <recommendedName>
        <fullName evidence="6">Glucose-methanol-choline oxidoreductase C-terminal domain-containing protein</fullName>
    </recommendedName>
</protein>
<evidence type="ECO:0000256" key="5">
    <source>
        <dbReference type="ARBA" id="ARBA00023002"/>
    </source>
</evidence>
<dbReference type="EMBL" id="CAJMWT010002141">
    <property type="protein sequence ID" value="CAE6433952.1"/>
    <property type="molecule type" value="Genomic_DNA"/>
</dbReference>
<comment type="caution">
    <text evidence="7">The sequence shown here is derived from an EMBL/GenBank/DDBJ whole genome shotgun (WGS) entry which is preliminary data.</text>
</comment>
<gene>
    <name evidence="7" type="ORF">RDB_LOCUS67471</name>
</gene>
<evidence type="ECO:0000256" key="3">
    <source>
        <dbReference type="ARBA" id="ARBA00022630"/>
    </source>
</evidence>
<evidence type="ECO:0000256" key="2">
    <source>
        <dbReference type="ARBA" id="ARBA00010790"/>
    </source>
</evidence>
<keyword evidence="4" id="KW-0274">FAD</keyword>
<evidence type="ECO:0000313" key="7">
    <source>
        <dbReference type="EMBL" id="CAE6433952.1"/>
    </source>
</evidence>
<dbReference type="Gene3D" id="3.50.50.60">
    <property type="entry name" value="FAD/NAD(P)-binding domain"/>
    <property type="match status" value="1"/>
</dbReference>
<dbReference type="SUPFAM" id="SSF54373">
    <property type="entry name" value="FAD-linked reductases, C-terminal domain"/>
    <property type="match status" value="1"/>
</dbReference>
<dbReference type="InterPro" id="IPR036188">
    <property type="entry name" value="FAD/NAD-bd_sf"/>
</dbReference>
<sequence>MLAMCEAANVLGPFLPGSTPQFMAPGLALHVTGTTRLRRVEDRENPSREDLETSVANQYSQVRKHENLYVGGNNVIPGSTACNPTRTSIAYALKGAGDIVEKLKAENRA</sequence>
<proteinExistence type="inferred from homology"/>
<evidence type="ECO:0000256" key="4">
    <source>
        <dbReference type="ARBA" id="ARBA00022827"/>
    </source>
</evidence>
<dbReference type="SUPFAM" id="SSF51905">
    <property type="entry name" value="FAD/NAD(P)-binding domain"/>
    <property type="match status" value="1"/>
</dbReference>
<comment type="similarity">
    <text evidence="2">Belongs to the GMC oxidoreductase family.</text>
</comment>
<dbReference type="Pfam" id="PF05199">
    <property type="entry name" value="GMC_oxred_C"/>
    <property type="match status" value="1"/>
</dbReference>
<organism evidence="7 8">
    <name type="scientific">Rhizoctonia solani</name>
    <dbReference type="NCBI Taxonomy" id="456999"/>
    <lineage>
        <taxon>Eukaryota</taxon>
        <taxon>Fungi</taxon>
        <taxon>Dikarya</taxon>
        <taxon>Basidiomycota</taxon>
        <taxon>Agaricomycotina</taxon>
        <taxon>Agaricomycetes</taxon>
        <taxon>Cantharellales</taxon>
        <taxon>Ceratobasidiaceae</taxon>
        <taxon>Rhizoctonia</taxon>
    </lineage>
</organism>
<keyword evidence="5" id="KW-0560">Oxidoreductase</keyword>
<dbReference type="InterPro" id="IPR051473">
    <property type="entry name" value="P2Ox-like"/>
</dbReference>
<dbReference type="Proteomes" id="UP000663843">
    <property type="component" value="Unassembled WGS sequence"/>
</dbReference>
<dbReference type="PANTHER" id="PTHR42784:SF1">
    <property type="entry name" value="PYRANOSE 2-OXIDASE"/>
    <property type="match status" value="1"/>
</dbReference>
<evidence type="ECO:0000256" key="1">
    <source>
        <dbReference type="ARBA" id="ARBA00001974"/>
    </source>
</evidence>
<keyword evidence="3" id="KW-0285">Flavoprotein</keyword>
<comment type="cofactor">
    <cofactor evidence="1">
        <name>FAD</name>
        <dbReference type="ChEBI" id="CHEBI:57692"/>
    </cofactor>
</comment>
<name>A0A8H2XS76_9AGAM</name>